<sequence length="115" mass="12123">MSSNPYSAPTALGIEPNSPTPLRWVGVALCAAVFVFSLFAVVYNTYRYVTGAFAPSAPQTAYAASVAIFTVSAVGSLYSSILFMKQKLRFGLVAGTLAGLLAFPGARLILGFIYD</sequence>
<dbReference type="RefSeq" id="WP_146459011.1">
    <property type="nucleotide sequence ID" value="NZ_SJPW01000004.1"/>
</dbReference>
<organism evidence="2 3">
    <name type="scientific">Rubripirellula tenax</name>
    <dbReference type="NCBI Taxonomy" id="2528015"/>
    <lineage>
        <taxon>Bacteria</taxon>
        <taxon>Pseudomonadati</taxon>
        <taxon>Planctomycetota</taxon>
        <taxon>Planctomycetia</taxon>
        <taxon>Pirellulales</taxon>
        <taxon>Pirellulaceae</taxon>
        <taxon>Rubripirellula</taxon>
    </lineage>
</organism>
<feature type="transmembrane region" description="Helical" evidence="1">
    <location>
        <begin position="21"/>
        <end position="42"/>
    </location>
</feature>
<feature type="transmembrane region" description="Helical" evidence="1">
    <location>
        <begin position="90"/>
        <end position="114"/>
    </location>
</feature>
<name>A0A5C6F0P8_9BACT</name>
<keyword evidence="1" id="KW-0472">Membrane</keyword>
<accession>A0A5C6F0P8</accession>
<feature type="transmembrane region" description="Helical" evidence="1">
    <location>
        <begin position="62"/>
        <end position="83"/>
    </location>
</feature>
<dbReference type="AlphaFoldDB" id="A0A5C6F0P8"/>
<evidence type="ECO:0000313" key="3">
    <source>
        <dbReference type="Proteomes" id="UP000318288"/>
    </source>
</evidence>
<keyword evidence="1" id="KW-1133">Transmembrane helix</keyword>
<dbReference type="Proteomes" id="UP000318288">
    <property type="component" value="Unassembled WGS sequence"/>
</dbReference>
<proteinExistence type="predicted"/>
<comment type="caution">
    <text evidence="2">The sequence shown here is derived from an EMBL/GenBank/DDBJ whole genome shotgun (WGS) entry which is preliminary data.</text>
</comment>
<evidence type="ECO:0000313" key="2">
    <source>
        <dbReference type="EMBL" id="TWU54862.1"/>
    </source>
</evidence>
<evidence type="ECO:0000256" key="1">
    <source>
        <dbReference type="SAM" id="Phobius"/>
    </source>
</evidence>
<protein>
    <submittedName>
        <fullName evidence="2">Uncharacterized protein</fullName>
    </submittedName>
</protein>
<reference evidence="2 3" key="1">
    <citation type="submission" date="2019-02" db="EMBL/GenBank/DDBJ databases">
        <title>Deep-cultivation of Planctomycetes and their phenomic and genomic characterization uncovers novel biology.</title>
        <authorList>
            <person name="Wiegand S."/>
            <person name="Jogler M."/>
            <person name="Boedeker C."/>
            <person name="Pinto D."/>
            <person name="Vollmers J."/>
            <person name="Rivas-Marin E."/>
            <person name="Kohn T."/>
            <person name="Peeters S.H."/>
            <person name="Heuer A."/>
            <person name="Rast P."/>
            <person name="Oberbeckmann S."/>
            <person name="Bunk B."/>
            <person name="Jeske O."/>
            <person name="Meyerdierks A."/>
            <person name="Storesund J.E."/>
            <person name="Kallscheuer N."/>
            <person name="Luecker S."/>
            <person name="Lage O.M."/>
            <person name="Pohl T."/>
            <person name="Merkel B.J."/>
            <person name="Hornburger P."/>
            <person name="Mueller R.-W."/>
            <person name="Bruemmer F."/>
            <person name="Labrenz M."/>
            <person name="Spormann A.M."/>
            <person name="Op Den Camp H."/>
            <person name="Overmann J."/>
            <person name="Amann R."/>
            <person name="Jetten M.S.M."/>
            <person name="Mascher T."/>
            <person name="Medema M.H."/>
            <person name="Devos D.P."/>
            <person name="Kaster A.-K."/>
            <person name="Ovreas L."/>
            <person name="Rohde M."/>
            <person name="Galperin M.Y."/>
            <person name="Jogler C."/>
        </authorList>
    </citation>
    <scope>NUCLEOTIDE SEQUENCE [LARGE SCALE GENOMIC DNA]</scope>
    <source>
        <strain evidence="2 3">Poly51</strain>
    </source>
</reference>
<dbReference type="EMBL" id="SJPW01000004">
    <property type="protein sequence ID" value="TWU54862.1"/>
    <property type="molecule type" value="Genomic_DNA"/>
</dbReference>
<keyword evidence="3" id="KW-1185">Reference proteome</keyword>
<keyword evidence="1" id="KW-0812">Transmembrane</keyword>
<gene>
    <name evidence="2" type="ORF">Poly51_35820</name>
</gene>